<dbReference type="AlphaFoldDB" id="A0AAE0NGY1"/>
<dbReference type="Pfam" id="PF16944">
    <property type="entry name" value="KCH"/>
    <property type="match status" value="1"/>
</dbReference>
<feature type="region of interest" description="Disordered" evidence="1">
    <location>
        <begin position="336"/>
        <end position="690"/>
    </location>
</feature>
<name>A0AAE0NGY1_9PEZI</name>
<feature type="compositionally biased region" description="Polar residues" evidence="1">
    <location>
        <begin position="387"/>
        <end position="429"/>
    </location>
</feature>
<dbReference type="EMBL" id="JAULSW010000005">
    <property type="protein sequence ID" value="KAK3381312.1"/>
    <property type="molecule type" value="Genomic_DNA"/>
</dbReference>
<reference evidence="3" key="1">
    <citation type="journal article" date="2023" name="Mol. Phylogenet. Evol.">
        <title>Genome-scale phylogeny and comparative genomics of the fungal order Sordariales.</title>
        <authorList>
            <person name="Hensen N."/>
            <person name="Bonometti L."/>
            <person name="Westerberg I."/>
            <person name="Brannstrom I.O."/>
            <person name="Guillou S."/>
            <person name="Cros-Aarteil S."/>
            <person name="Calhoun S."/>
            <person name="Haridas S."/>
            <person name="Kuo A."/>
            <person name="Mondo S."/>
            <person name="Pangilinan J."/>
            <person name="Riley R."/>
            <person name="LaButti K."/>
            <person name="Andreopoulos B."/>
            <person name="Lipzen A."/>
            <person name="Chen C."/>
            <person name="Yan M."/>
            <person name="Daum C."/>
            <person name="Ng V."/>
            <person name="Clum A."/>
            <person name="Steindorff A."/>
            <person name="Ohm R.A."/>
            <person name="Martin F."/>
            <person name="Silar P."/>
            <person name="Natvig D.O."/>
            <person name="Lalanne C."/>
            <person name="Gautier V."/>
            <person name="Ament-Velasquez S.L."/>
            <person name="Kruys A."/>
            <person name="Hutchinson M.I."/>
            <person name="Powell A.J."/>
            <person name="Barry K."/>
            <person name="Miller A.N."/>
            <person name="Grigoriev I.V."/>
            <person name="Debuchy R."/>
            <person name="Gladieux P."/>
            <person name="Hiltunen Thoren M."/>
            <person name="Johannesson H."/>
        </authorList>
    </citation>
    <scope>NUCLEOTIDE SEQUENCE</scope>
    <source>
        <strain evidence="3">CBS 232.78</strain>
    </source>
</reference>
<keyword evidence="2" id="KW-1133">Transmembrane helix</keyword>
<dbReference type="GO" id="GO:0015079">
    <property type="term" value="F:potassium ion transmembrane transporter activity"/>
    <property type="evidence" value="ECO:0007669"/>
    <property type="project" value="InterPro"/>
</dbReference>
<keyword evidence="2" id="KW-0812">Transmembrane</keyword>
<accession>A0AAE0NGY1</accession>
<feature type="compositionally biased region" description="Polar residues" evidence="1">
    <location>
        <begin position="620"/>
        <end position="650"/>
    </location>
</feature>
<evidence type="ECO:0000313" key="4">
    <source>
        <dbReference type="Proteomes" id="UP001285441"/>
    </source>
</evidence>
<feature type="transmembrane region" description="Helical" evidence="2">
    <location>
        <begin position="36"/>
        <end position="65"/>
    </location>
</feature>
<protein>
    <recommendedName>
        <fullName evidence="5">Vacuolar membrane protein</fullName>
    </recommendedName>
</protein>
<organism evidence="3 4">
    <name type="scientific">Podospora didyma</name>
    <dbReference type="NCBI Taxonomy" id="330526"/>
    <lineage>
        <taxon>Eukaryota</taxon>
        <taxon>Fungi</taxon>
        <taxon>Dikarya</taxon>
        <taxon>Ascomycota</taxon>
        <taxon>Pezizomycotina</taxon>
        <taxon>Sordariomycetes</taxon>
        <taxon>Sordariomycetidae</taxon>
        <taxon>Sordariales</taxon>
        <taxon>Podosporaceae</taxon>
        <taxon>Podospora</taxon>
    </lineage>
</organism>
<feature type="compositionally biased region" description="Polar residues" evidence="1">
    <location>
        <begin position="601"/>
        <end position="610"/>
    </location>
</feature>
<feature type="compositionally biased region" description="Polar residues" evidence="1">
    <location>
        <begin position="336"/>
        <end position="370"/>
    </location>
</feature>
<evidence type="ECO:0008006" key="5">
    <source>
        <dbReference type="Google" id="ProtNLM"/>
    </source>
</evidence>
<evidence type="ECO:0000313" key="3">
    <source>
        <dbReference type="EMBL" id="KAK3381312.1"/>
    </source>
</evidence>
<feature type="transmembrane region" description="Helical" evidence="2">
    <location>
        <begin position="221"/>
        <end position="254"/>
    </location>
</feature>
<proteinExistence type="predicted"/>
<evidence type="ECO:0000256" key="1">
    <source>
        <dbReference type="SAM" id="MobiDB-lite"/>
    </source>
</evidence>
<dbReference type="PANTHER" id="PTHR36424:SF1">
    <property type="entry name" value="LOW AFFINITY K(+) TRANSPORTER 1-RELATED"/>
    <property type="match status" value="1"/>
</dbReference>
<gene>
    <name evidence="3" type="ORF">B0H63DRAFT_495078</name>
</gene>
<dbReference type="PANTHER" id="PTHR36424">
    <property type="entry name" value="PHEROMONE-REGULATED MEMBRANE PROTEIN 6"/>
    <property type="match status" value="1"/>
</dbReference>
<dbReference type="InterPro" id="IPR031606">
    <property type="entry name" value="Kch1/2"/>
</dbReference>
<dbReference type="GO" id="GO:0005886">
    <property type="term" value="C:plasma membrane"/>
    <property type="evidence" value="ECO:0007669"/>
    <property type="project" value="InterPro"/>
</dbReference>
<feature type="compositionally biased region" description="Polar residues" evidence="1">
    <location>
        <begin position="543"/>
        <end position="555"/>
    </location>
</feature>
<dbReference type="Proteomes" id="UP001285441">
    <property type="component" value="Unassembled WGS sequence"/>
</dbReference>
<feature type="transmembrane region" description="Helical" evidence="2">
    <location>
        <begin position="85"/>
        <end position="103"/>
    </location>
</feature>
<keyword evidence="4" id="KW-1185">Reference proteome</keyword>
<feature type="compositionally biased region" description="Basic and acidic residues" evidence="1">
    <location>
        <begin position="681"/>
        <end position="690"/>
    </location>
</feature>
<reference evidence="3" key="2">
    <citation type="submission" date="2023-06" db="EMBL/GenBank/DDBJ databases">
        <authorList>
            <consortium name="Lawrence Berkeley National Laboratory"/>
            <person name="Haridas S."/>
            <person name="Hensen N."/>
            <person name="Bonometti L."/>
            <person name="Westerberg I."/>
            <person name="Brannstrom I.O."/>
            <person name="Guillou S."/>
            <person name="Cros-Aarteil S."/>
            <person name="Calhoun S."/>
            <person name="Kuo A."/>
            <person name="Mondo S."/>
            <person name="Pangilinan J."/>
            <person name="Riley R."/>
            <person name="LaButti K."/>
            <person name="Andreopoulos B."/>
            <person name="Lipzen A."/>
            <person name="Chen C."/>
            <person name="Yanf M."/>
            <person name="Daum C."/>
            <person name="Ng V."/>
            <person name="Clum A."/>
            <person name="Steindorff A."/>
            <person name="Ohm R."/>
            <person name="Martin F."/>
            <person name="Silar P."/>
            <person name="Natvig D."/>
            <person name="Lalanne C."/>
            <person name="Gautier V."/>
            <person name="Ament-velasquez S.L."/>
            <person name="Kruys A."/>
            <person name="Hutchinson M.I."/>
            <person name="Powell A.J."/>
            <person name="Barry K."/>
            <person name="Miller A.N."/>
            <person name="Grigoriev I.V."/>
            <person name="Debuchy R."/>
            <person name="Gladieux P."/>
            <person name="Thoren M.H."/>
            <person name="Johannesson H."/>
        </authorList>
    </citation>
    <scope>NUCLEOTIDE SEQUENCE</scope>
    <source>
        <strain evidence="3">CBS 232.78</strain>
    </source>
</reference>
<evidence type="ECO:0000256" key="2">
    <source>
        <dbReference type="SAM" id="Phobius"/>
    </source>
</evidence>
<sequence>MGFMSHRRRDVEVHPEQKWDFISLNDFKSKGCATGFAYFFLWVSLIISVAVYVVDSFTAIQLLIFDRWPSAIEPSHLIPFSVSKWIFTICIILSFINLGFEHIRARKIMKRGSVAESFLDSLAARLESIRVGRGKGYKRFLVFAELTKSKKGAEYVALFTYFSFQSWIRVIICSGPRQVVNALTLYSVYDTSLQINGTNFESSMSSFFEKIRAFAEKDYRLAVILSGMIFTLVIWIFAVLSLLLASVFFLFFLWHYIPRADGGLTGFCERKINKRLKQVVSIKINKAMAEEEKIRKKAEFKAAKSSGGDRPMTMQATLPNVGDDKLPAMPMLSRNDTTTTLPAYSARPGTSRNDTKTTLPGYTSRPTTPAGSFEMSALDQKRPLPSRTGTMATSNRSFHSGQPLQRMPSNGSSLNAGYTASPATYSTDTMPAFPAPVRSPMGAPNSYRGPGLPGGPGPNQPMGRANTGGPRPFDEWPNGRSSPGPIQPMGRANTGGPRPTFDDYSGQPTPGPIQPMGRANTGGPRPTFDEYSNGQPAYDEFSNGRSSPAPSTYSYRSGPLSPRGMGPDGYPVRSATNPVPPRGPQQRFAPQRNMTAPMPQHQATDSNGSLRSMPPPRQPFHQSTDSNGSMRSAGPRQQQPYHQSQGSNESEYMARLNPTTPNSQRVGGPRGGYGNNGLNQDVERGNGPRY</sequence>
<keyword evidence="2" id="KW-0472">Membrane</keyword>
<comment type="caution">
    <text evidence="3">The sequence shown here is derived from an EMBL/GenBank/DDBJ whole genome shotgun (WGS) entry which is preliminary data.</text>
</comment>